<name>A0ABW1BR78_9ACTN</name>
<keyword evidence="4" id="KW-1185">Reference proteome</keyword>
<accession>A0ABW1BR78</accession>
<evidence type="ECO:0000256" key="1">
    <source>
        <dbReference type="ARBA" id="ARBA00005254"/>
    </source>
</evidence>
<evidence type="ECO:0000313" key="3">
    <source>
        <dbReference type="EMBL" id="MFC5815742.1"/>
    </source>
</evidence>
<dbReference type="InterPro" id="IPR001753">
    <property type="entry name" value="Enoyl-CoA_hydra/iso"/>
</dbReference>
<sequence>MNGPDEPILIEQRKHVAIVTLNRPRQRNALSSEMLKGVVEALDWAEGESSVRAVVLTGGTKLFASGADLRELRDTTPADYLRAERQKAWPRIAAFKKPLVAAVAGYVLGGGCEVALSCDFVVAADSAVFGQPEIRLGLIPGAGGTQRWARVAGRFEAAELVLLGKTVDAWTAKRMGLVNRVVPAECVVEAGVAMAEEAARHSPVAGLLAKSALRASEEIGVSAGLDFERSQLMVALSSADRTEGIDAFLEKRPPQFQGR</sequence>
<dbReference type="InterPro" id="IPR018376">
    <property type="entry name" value="Enoyl-CoA_hyd/isom_CS"/>
</dbReference>
<dbReference type="PROSITE" id="PS00166">
    <property type="entry name" value="ENOYL_COA_HYDRATASE"/>
    <property type="match status" value="1"/>
</dbReference>
<dbReference type="RefSeq" id="WP_219543911.1">
    <property type="nucleotide sequence ID" value="NZ_JBHSNW010000005.1"/>
</dbReference>
<dbReference type="CDD" id="cd06558">
    <property type="entry name" value="crotonase-like"/>
    <property type="match status" value="1"/>
</dbReference>
<comment type="similarity">
    <text evidence="1 2">Belongs to the enoyl-CoA hydratase/isomerase family.</text>
</comment>
<comment type="caution">
    <text evidence="3">The sequence shown here is derived from an EMBL/GenBank/DDBJ whole genome shotgun (WGS) entry which is preliminary data.</text>
</comment>
<organism evidence="3 4">
    <name type="scientific">Nonomuraea harbinensis</name>
    <dbReference type="NCBI Taxonomy" id="1286938"/>
    <lineage>
        <taxon>Bacteria</taxon>
        <taxon>Bacillati</taxon>
        <taxon>Actinomycetota</taxon>
        <taxon>Actinomycetes</taxon>
        <taxon>Streptosporangiales</taxon>
        <taxon>Streptosporangiaceae</taxon>
        <taxon>Nonomuraea</taxon>
    </lineage>
</organism>
<dbReference type="EMBL" id="JBHSNW010000005">
    <property type="protein sequence ID" value="MFC5815742.1"/>
    <property type="molecule type" value="Genomic_DNA"/>
</dbReference>
<reference evidence="4" key="1">
    <citation type="journal article" date="2019" name="Int. J. Syst. Evol. Microbiol.">
        <title>The Global Catalogue of Microorganisms (GCM) 10K type strain sequencing project: providing services to taxonomists for standard genome sequencing and annotation.</title>
        <authorList>
            <consortium name="The Broad Institute Genomics Platform"/>
            <consortium name="The Broad Institute Genome Sequencing Center for Infectious Disease"/>
            <person name="Wu L."/>
            <person name="Ma J."/>
        </authorList>
    </citation>
    <scope>NUCLEOTIDE SEQUENCE [LARGE SCALE GENOMIC DNA]</scope>
    <source>
        <strain evidence="4">CGMCC 4.7106</strain>
    </source>
</reference>
<proteinExistence type="inferred from homology"/>
<evidence type="ECO:0000313" key="4">
    <source>
        <dbReference type="Proteomes" id="UP001596096"/>
    </source>
</evidence>
<protein>
    <submittedName>
        <fullName evidence="3">Enoyl-CoA hydratase-related protein</fullName>
    </submittedName>
</protein>
<dbReference type="Pfam" id="PF00378">
    <property type="entry name" value="ECH_1"/>
    <property type="match status" value="1"/>
</dbReference>
<dbReference type="Proteomes" id="UP001596096">
    <property type="component" value="Unassembled WGS sequence"/>
</dbReference>
<gene>
    <name evidence="3" type="ORF">ACFPUY_11645</name>
</gene>
<dbReference type="PANTHER" id="PTHR11941">
    <property type="entry name" value="ENOYL-COA HYDRATASE-RELATED"/>
    <property type="match status" value="1"/>
</dbReference>
<evidence type="ECO:0000256" key="2">
    <source>
        <dbReference type="RuleBase" id="RU003707"/>
    </source>
</evidence>
<dbReference type="PANTHER" id="PTHR11941:SF54">
    <property type="entry name" value="ENOYL-COA HYDRATASE, MITOCHONDRIAL"/>
    <property type="match status" value="1"/>
</dbReference>